<proteinExistence type="predicted"/>
<protein>
    <submittedName>
        <fullName evidence="2">Uncharacterized protein</fullName>
    </submittedName>
</protein>
<evidence type="ECO:0000313" key="2">
    <source>
        <dbReference type="WBParaSite" id="SMUV_0000297501-mRNA-1"/>
    </source>
</evidence>
<name>A0A0N5AFC7_9BILA</name>
<keyword evidence="1" id="KW-1185">Reference proteome</keyword>
<dbReference type="WBParaSite" id="SMUV_0000297501-mRNA-1">
    <property type="protein sequence ID" value="SMUV_0000297501-mRNA-1"/>
    <property type="gene ID" value="SMUV_0000297501"/>
</dbReference>
<organism evidence="1 2">
    <name type="scientific">Syphacia muris</name>
    <dbReference type="NCBI Taxonomy" id="451379"/>
    <lineage>
        <taxon>Eukaryota</taxon>
        <taxon>Metazoa</taxon>
        <taxon>Ecdysozoa</taxon>
        <taxon>Nematoda</taxon>
        <taxon>Chromadorea</taxon>
        <taxon>Rhabditida</taxon>
        <taxon>Spirurina</taxon>
        <taxon>Oxyuridomorpha</taxon>
        <taxon>Oxyuroidea</taxon>
        <taxon>Oxyuridae</taxon>
        <taxon>Syphacia</taxon>
    </lineage>
</organism>
<evidence type="ECO:0000313" key="1">
    <source>
        <dbReference type="Proteomes" id="UP000046393"/>
    </source>
</evidence>
<sequence length="171" mass="19285">MIGIINMPPESPAEFYEQRPLHDGETIIFKERKRNKIPEYFFAPDGRRFDLQSVSAETLWEETLQRSIICRLTKDDSARQRSTSCTNVTLISDSAINGCQSTIVTAKNHRQSSTYNSDECIVNTGDGSTNRGTSLPLFKYKCGERGGRKVSSSLIRARKFFSLSLPKITHS</sequence>
<accession>A0A0N5AFC7</accession>
<reference evidence="2" key="1">
    <citation type="submission" date="2017-02" db="UniProtKB">
        <authorList>
            <consortium name="WormBaseParasite"/>
        </authorList>
    </citation>
    <scope>IDENTIFICATION</scope>
</reference>
<dbReference type="Proteomes" id="UP000046393">
    <property type="component" value="Unplaced"/>
</dbReference>
<dbReference type="AlphaFoldDB" id="A0A0N5AFC7"/>